<protein>
    <submittedName>
        <fullName evidence="5">Nucleoporin Nup43</fullName>
    </submittedName>
</protein>
<sequence length="374" mass="42068">MPDLESLYAQHAYGKLSKVRFALQQTYDSRITLFATGTWDEKENNTLTLWKSEETPISLRNLVPPYENKIIAKIAHKGDVRDMQFIGDNLLLTSSSKGCIHVFNCIKFERDEAERETERETDFDIEMHVDDAYKIHPIITHYLHSFSENKSAAATGMAIKPFSTQDLEIASVGEDGKLVLFKVTDQNHRQIIDDADASGLRAVSWPLSDQIITAGSSGQLRLFDCRNSNKPCAKFYDPAHPRDSLNCLKVNSSQAHQIVSGSSQGFVTIWDTRNLSKPEKQTHPHKNNVYELIFHPYRAGILLSCSEDGTIGIMDFNPHAENLRHHGTLRDSILIRKLGSGFNNLAINSIDYNPVARLLIGGSDNQNLLSKELE</sequence>
<evidence type="ECO:0000256" key="1">
    <source>
        <dbReference type="ARBA" id="ARBA00004123"/>
    </source>
</evidence>
<dbReference type="PANTHER" id="PTHR22652:SF0">
    <property type="entry name" value="NUCLEOPORIN NUP43"/>
    <property type="match status" value="1"/>
</dbReference>
<dbReference type="Proteomes" id="UP000439903">
    <property type="component" value="Unassembled WGS sequence"/>
</dbReference>
<evidence type="ECO:0000256" key="3">
    <source>
        <dbReference type="ARBA" id="ARBA00022737"/>
    </source>
</evidence>
<evidence type="ECO:0000256" key="2">
    <source>
        <dbReference type="ARBA" id="ARBA00022574"/>
    </source>
</evidence>
<dbReference type="Pfam" id="PF00400">
    <property type="entry name" value="WD40"/>
    <property type="match status" value="2"/>
</dbReference>
<keyword evidence="3" id="KW-0677">Repeat</keyword>
<dbReference type="OrthoDB" id="427795at2759"/>
<gene>
    <name evidence="5" type="ORF">F8M41_015857</name>
</gene>
<evidence type="ECO:0000256" key="4">
    <source>
        <dbReference type="ARBA" id="ARBA00023242"/>
    </source>
</evidence>
<dbReference type="Gene3D" id="2.130.10.10">
    <property type="entry name" value="YVTN repeat-like/Quinoprotein amine dehydrogenase"/>
    <property type="match status" value="1"/>
</dbReference>
<comment type="caution">
    <text evidence="5">The sequence shown here is derived from an EMBL/GenBank/DDBJ whole genome shotgun (WGS) entry which is preliminary data.</text>
</comment>
<comment type="subcellular location">
    <subcellularLocation>
        <location evidence="1">Nucleus</location>
    </subcellularLocation>
</comment>
<dbReference type="InterPro" id="IPR036322">
    <property type="entry name" value="WD40_repeat_dom_sf"/>
</dbReference>
<dbReference type="GO" id="GO:0031080">
    <property type="term" value="C:nuclear pore outer ring"/>
    <property type="evidence" value="ECO:0007669"/>
    <property type="project" value="TreeGrafter"/>
</dbReference>
<evidence type="ECO:0000313" key="6">
    <source>
        <dbReference type="Proteomes" id="UP000439903"/>
    </source>
</evidence>
<keyword evidence="4" id="KW-0539">Nucleus</keyword>
<name>A0A8H4AQ83_GIGMA</name>
<proteinExistence type="predicted"/>
<keyword evidence="6" id="KW-1185">Reference proteome</keyword>
<dbReference type="SMART" id="SM00320">
    <property type="entry name" value="WD40"/>
    <property type="match status" value="5"/>
</dbReference>
<dbReference type="AlphaFoldDB" id="A0A8H4AQ83"/>
<evidence type="ECO:0000313" key="5">
    <source>
        <dbReference type="EMBL" id="KAF0521274.1"/>
    </source>
</evidence>
<dbReference type="PANTHER" id="PTHR22652">
    <property type="entry name" value="NUCLEOPORIN NUP43"/>
    <property type="match status" value="1"/>
</dbReference>
<reference evidence="5 6" key="1">
    <citation type="journal article" date="2019" name="Environ. Microbiol.">
        <title>At the nexus of three kingdoms: the genome of the mycorrhizal fungus Gigaspora margarita provides insights into plant, endobacterial and fungal interactions.</title>
        <authorList>
            <person name="Venice F."/>
            <person name="Ghignone S."/>
            <person name="Salvioli di Fossalunga A."/>
            <person name="Amselem J."/>
            <person name="Novero M."/>
            <person name="Xianan X."/>
            <person name="Sedzielewska Toro K."/>
            <person name="Morin E."/>
            <person name="Lipzen A."/>
            <person name="Grigoriev I.V."/>
            <person name="Henrissat B."/>
            <person name="Martin F.M."/>
            <person name="Bonfante P."/>
        </authorList>
    </citation>
    <scope>NUCLEOTIDE SEQUENCE [LARGE SCALE GENOMIC DNA]</scope>
    <source>
        <strain evidence="5 6">BEG34</strain>
    </source>
</reference>
<dbReference type="EMBL" id="WTPW01000337">
    <property type="protein sequence ID" value="KAF0521274.1"/>
    <property type="molecule type" value="Genomic_DNA"/>
</dbReference>
<dbReference type="InterPro" id="IPR001680">
    <property type="entry name" value="WD40_rpt"/>
</dbReference>
<dbReference type="SUPFAM" id="SSF50978">
    <property type="entry name" value="WD40 repeat-like"/>
    <property type="match status" value="1"/>
</dbReference>
<dbReference type="InterPro" id="IPR015943">
    <property type="entry name" value="WD40/YVTN_repeat-like_dom_sf"/>
</dbReference>
<organism evidence="5 6">
    <name type="scientific">Gigaspora margarita</name>
    <dbReference type="NCBI Taxonomy" id="4874"/>
    <lineage>
        <taxon>Eukaryota</taxon>
        <taxon>Fungi</taxon>
        <taxon>Fungi incertae sedis</taxon>
        <taxon>Mucoromycota</taxon>
        <taxon>Glomeromycotina</taxon>
        <taxon>Glomeromycetes</taxon>
        <taxon>Diversisporales</taxon>
        <taxon>Gigasporaceae</taxon>
        <taxon>Gigaspora</taxon>
    </lineage>
</organism>
<accession>A0A8H4AQ83</accession>
<keyword evidence="2" id="KW-0853">WD repeat</keyword>